<dbReference type="Proteomes" id="UP000886891">
    <property type="component" value="Unassembled WGS sequence"/>
</dbReference>
<evidence type="ECO:0000256" key="1">
    <source>
        <dbReference type="SAM" id="Phobius"/>
    </source>
</evidence>
<proteinExistence type="predicted"/>
<feature type="transmembrane region" description="Helical" evidence="1">
    <location>
        <begin position="20"/>
        <end position="40"/>
    </location>
</feature>
<sequence length="219" mass="24118">MSYKQVLNRIKAYKKNIMTFSVVLMLISVAGLAMATFALFSDSVSTHNRIQAGSLEVGFFQTARYGVRLDEDGMFTQAPALEQPLDLKTLGLDQSIFSLDNICPGVYEEAVFEVRNYASTTAFHYGIILRDFSLIGSESARDQIAISVSDAEGVRIRFTLAEAGTSKEVDLGIMKRGDSVATFEVRVEFLDTDQNNEANSASVTFDLTLRAVQVTPDEI</sequence>
<reference evidence="2" key="2">
    <citation type="journal article" date="2021" name="PeerJ">
        <title>Extensive microbial diversity within the chicken gut microbiome revealed by metagenomics and culture.</title>
        <authorList>
            <person name="Gilroy R."/>
            <person name="Ravi A."/>
            <person name="Getino M."/>
            <person name="Pursley I."/>
            <person name="Horton D.L."/>
            <person name="Alikhan N.F."/>
            <person name="Baker D."/>
            <person name="Gharbi K."/>
            <person name="Hall N."/>
            <person name="Watson M."/>
            <person name="Adriaenssens E.M."/>
            <person name="Foster-Nyarko E."/>
            <person name="Jarju S."/>
            <person name="Secka A."/>
            <person name="Antonio M."/>
            <person name="Oren A."/>
            <person name="Chaudhuri R.R."/>
            <person name="La Ragione R."/>
            <person name="Hildebrand F."/>
            <person name="Pallen M.J."/>
        </authorList>
    </citation>
    <scope>NUCLEOTIDE SEQUENCE</scope>
    <source>
        <strain evidence="2">23406</strain>
    </source>
</reference>
<accession>A0A9D1SXM8</accession>
<keyword evidence="1" id="KW-0812">Transmembrane</keyword>
<protein>
    <submittedName>
        <fullName evidence="2">Uncharacterized protein</fullName>
    </submittedName>
</protein>
<name>A0A9D1SXM8_9FIRM</name>
<keyword evidence="1" id="KW-1133">Transmembrane helix</keyword>
<dbReference type="NCBIfam" id="TIGR04088">
    <property type="entry name" value="cognate_SipW"/>
    <property type="match status" value="1"/>
</dbReference>
<gene>
    <name evidence="2" type="ORF">IAB14_06880</name>
</gene>
<dbReference type="InterPro" id="IPR023833">
    <property type="entry name" value="Signal_pept_SipW-depend-type"/>
</dbReference>
<reference evidence="2" key="1">
    <citation type="submission" date="2020-10" db="EMBL/GenBank/DDBJ databases">
        <authorList>
            <person name="Gilroy R."/>
        </authorList>
    </citation>
    <scope>NUCLEOTIDE SEQUENCE</scope>
    <source>
        <strain evidence="2">23406</strain>
    </source>
</reference>
<evidence type="ECO:0000313" key="2">
    <source>
        <dbReference type="EMBL" id="HIV00818.1"/>
    </source>
</evidence>
<organism evidence="2 3">
    <name type="scientific">Candidatus Stercoripulliclostridium merdipullorum</name>
    <dbReference type="NCBI Taxonomy" id="2840952"/>
    <lineage>
        <taxon>Bacteria</taxon>
        <taxon>Bacillati</taxon>
        <taxon>Bacillota</taxon>
        <taxon>Clostridia</taxon>
        <taxon>Eubacteriales</taxon>
        <taxon>Candidatus Stercoripulliclostridium</taxon>
    </lineage>
</organism>
<keyword evidence="1" id="KW-0472">Membrane</keyword>
<evidence type="ECO:0000313" key="3">
    <source>
        <dbReference type="Proteomes" id="UP000886891"/>
    </source>
</evidence>
<dbReference type="EMBL" id="DVOH01000057">
    <property type="protein sequence ID" value="HIV00818.1"/>
    <property type="molecule type" value="Genomic_DNA"/>
</dbReference>
<comment type="caution">
    <text evidence="2">The sequence shown here is derived from an EMBL/GenBank/DDBJ whole genome shotgun (WGS) entry which is preliminary data.</text>
</comment>
<dbReference type="AlphaFoldDB" id="A0A9D1SXM8"/>